<reference evidence="4 5" key="1">
    <citation type="submission" date="2020-04" db="EMBL/GenBank/DDBJ databases">
        <title>Advantages and limits of metagenomic assembly and binning of a giant virus.</title>
        <authorList>
            <person name="Schulz F."/>
            <person name="Andreani J."/>
            <person name="Francis R."/>
            <person name="Boudjemaa H."/>
            <person name="Bou Khalil J.Y."/>
            <person name="Lee J."/>
            <person name="La Scola B."/>
            <person name="Woyke T."/>
        </authorList>
    </citation>
    <scope>NUCLEOTIDE SEQUENCE [LARGE SCALE GENOMIC DNA]</scope>
    <source>
        <strain evidence="4 5">FV1/VV64</strain>
    </source>
</reference>
<evidence type="ECO:0000259" key="3">
    <source>
        <dbReference type="SMART" id="SM00244"/>
    </source>
</evidence>
<dbReference type="Gene3D" id="3.30.479.30">
    <property type="entry name" value="Band 7 domain"/>
    <property type="match status" value="1"/>
</dbReference>
<dbReference type="GO" id="GO:0016020">
    <property type="term" value="C:membrane"/>
    <property type="evidence" value="ECO:0007669"/>
    <property type="project" value="InterPro"/>
</dbReference>
<protein>
    <submittedName>
        <fullName evidence="4">Regulator of protease activity HflC</fullName>
    </submittedName>
</protein>
<proteinExistence type="inferred from homology"/>
<evidence type="ECO:0000256" key="1">
    <source>
        <dbReference type="ARBA" id="ARBA00008164"/>
    </source>
</evidence>
<feature type="domain" description="Band 7" evidence="3">
    <location>
        <begin position="76"/>
        <end position="235"/>
    </location>
</feature>
<feature type="region of interest" description="Disordered" evidence="2">
    <location>
        <begin position="361"/>
        <end position="391"/>
    </location>
</feature>
<evidence type="ECO:0000256" key="2">
    <source>
        <dbReference type="SAM" id="MobiDB-lite"/>
    </source>
</evidence>
<dbReference type="InterPro" id="IPR050710">
    <property type="entry name" value="Band7/mec-2_domain"/>
</dbReference>
<dbReference type="InterPro" id="IPR001972">
    <property type="entry name" value="Stomatin_HflK_fam"/>
</dbReference>
<dbReference type="Pfam" id="PF01145">
    <property type="entry name" value="Band_7"/>
    <property type="match status" value="1"/>
</dbReference>
<gene>
    <name evidence="4" type="ORF">Fadolivirus_1_843</name>
</gene>
<feature type="compositionally biased region" description="Polar residues" evidence="2">
    <location>
        <begin position="369"/>
        <end position="381"/>
    </location>
</feature>
<dbReference type="PRINTS" id="PR00721">
    <property type="entry name" value="STOMATIN"/>
</dbReference>
<accession>A0A7D3R1E4</accession>
<dbReference type="InterPro" id="IPR036013">
    <property type="entry name" value="Band_7/SPFH_dom_sf"/>
</dbReference>
<dbReference type="PANTHER" id="PTHR43327">
    <property type="entry name" value="STOMATIN-LIKE PROTEIN 2, MITOCHONDRIAL"/>
    <property type="match status" value="1"/>
</dbReference>
<keyword evidence="5" id="KW-1185">Reference proteome</keyword>
<comment type="similarity">
    <text evidence="1">Belongs to the band 7/mec-2 family.</text>
</comment>
<feature type="compositionally biased region" description="Basic and acidic residues" evidence="2">
    <location>
        <begin position="382"/>
        <end position="391"/>
    </location>
</feature>
<dbReference type="InterPro" id="IPR001107">
    <property type="entry name" value="Band_7"/>
</dbReference>
<name>A0A7D3R1E4_9VIRU</name>
<dbReference type="EMBL" id="MT418680">
    <property type="protein sequence ID" value="QKF94301.1"/>
    <property type="molecule type" value="Genomic_DNA"/>
</dbReference>
<dbReference type="SUPFAM" id="SSF117892">
    <property type="entry name" value="Band 7/SPFH domain"/>
    <property type="match status" value="1"/>
</dbReference>
<keyword evidence="4" id="KW-0645">Protease</keyword>
<dbReference type="Pfam" id="PF16200">
    <property type="entry name" value="Band_7_C"/>
    <property type="match status" value="1"/>
</dbReference>
<evidence type="ECO:0000313" key="4">
    <source>
        <dbReference type="EMBL" id="QKF94301.1"/>
    </source>
</evidence>
<dbReference type="GO" id="GO:0006508">
    <property type="term" value="P:proteolysis"/>
    <property type="evidence" value="ECO:0007669"/>
    <property type="project" value="UniProtKB-KW"/>
</dbReference>
<dbReference type="GO" id="GO:0007005">
    <property type="term" value="P:mitochondrion organization"/>
    <property type="evidence" value="ECO:0007669"/>
    <property type="project" value="TreeGrafter"/>
</dbReference>
<dbReference type="GO" id="GO:0008233">
    <property type="term" value="F:peptidase activity"/>
    <property type="evidence" value="ECO:0007669"/>
    <property type="project" value="UniProtKB-KW"/>
</dbReference>
<evidence type="ECO:0000313" key="5">
    <source>
        <dbReference type="Proteomes" id="UP001162001"/>
    </source>
</evidence>
<keyword evidence="4" id="KW-0378">Hydrolase</keyword>
<dbReference type="SMART" id="SM00244">
    <property type="entry name" value="PHB"/>
    <property type="match status" value="1"/>
</dbReference>
<dbReference type="PANTHER" id="PTHR43327:SF10">
    <property type="entry name" value="STOMATIN-LIKE PROTEIN 2, MITOCHONDRIAL"/>
    <property type="match status" value="1"/>
</dbReference>
<dbReference type="CDD" id="cd08829">
    <property type="entry name" value="SPFH_paraslipin"/>
    <property type="match status" value="1"/>
</dbReference>
<dbReference type="InterPro" id="IPR032435">
    <property type="entry name" value="STML2-like_C"/>
</dbReference>
<sequence>MFSLPVTRCVMNRVPVNLACKSLRSVTPINLIQTRYMSSQKQTYSQSQSQSQRNQNVNSASDHLMRLGKFPSRSNVGINFLSSGYKYVVERFGKFSKVEQPGLCFLIPFVDRIAYAVDERELCIRIDPELATSKDNVQVSLGGNLYVQFYDAEKASYGASTPIYAVSQFAQSVMRTAVGGLKLDTLFSERASLNTEVRKALSEGTEKWGCKVIRFEITDLEPVDQNVAQSLHKQSTAEREKREKITSAEAFKQETELKADAYKYKQITEAQGDAEKTKIAADADAYKTLKRAEAEQEGIRLIASAMNEVGGFESMKTRLSSQYFDTLKSLGGKSTIIIPQNLGDVASMVAAGQSVFSNLDSTRKDSVKPVTNENDMNNDVSSKGDRFNMSA</sequence>
<organism evidence="4 5">
    <name type="scientific">Fadolivirus FV1/VV64</name>
    <dbReference type="NCBI Taxonomy" id="3070911"/>
    <lineage>
        <taxon>Viruses</taxon>
        <taxon>Varidnaviria</taxon>
        <taxon>Bamfordvirae</taxon>
        <taxon>Nucleocytoviricota</taxon>
        <taxon>Megaviricetes</taxon>
        <taxon>Imitervirales</taxon>
        <taxon>Mimiviridae</taxon>
        <taxon>Klosneuvirinae</taxon>
        <taxon>Fadolivirus</taxon>
        <taxon>Fadolivirus algeromassiliense</taxon>
    </lineage>
</organism>
<dbReference type="Proteomes" id="UP001162001">
    <property type="component" value="Segment"/>
</dbReference>